<dbReference type="GO" id="GO:0003677">
    <property type="term" value="F:DNA binding"/>
    <property type="evidence" value="ECO:0007669"/>
    <property type="project" value="InterPro"/>
</dbReference>
<dbReference type="InterPro" id="IPR001387">
    <property type="entry name" value="Cro/C1-type_HTH"/>
</dbReference>
<dbReference type="EMBL" id="SJOA01000042">
    <property type="protein sequence ID" value="TCB53618.1"/>
    <property type="molecule type" value="Genomic_DNA"/>
</dbReference>
<dbReference type="SMART" id="SM00530">
    <property type="entry name" value="HTH_XRE"/>
    <property type="match status" value="1"/>
</dbReference>
<dbReference type="InterPro" id="IPR010982">
    <property type="entry name" value="Lambda_DNA-bd_dom_sf"/>
</dbReference>
<proteinExistence type="predicted"/>
<dbReference type="OrthoDB" id="5593110at2"/>
<evidence type="ECO:0000259" key="1">
    <source>
        <dbReference type="PROSITE" id="PS50943"/>
    </source>
</evidence>
<dbReference type="RefSeq" id="WP_131272253.1">
    <property type="nucleotide sequence ID" value="NZ_SJOA01000042.1"/>
</dbReference>
<gene>
    <name evidence="2" type="ORF">E0H85_16665</name>
</gene>
<evidence type="ECO:0000313" key="2">
    <source>
        <dbReference type="EMBL" id="TCB53618.1"/>
    </source>
</evidence>
<dbReference type="Proteomes" id="UP000291380">
    <property type="component" value="Unassembled WGS sequence"/>
</dbReference>
<sequence length="113" mass="12890">MQFHRNDFPISIAEALGDRLKRARLNKNLTQNEVAQLAWISRRTVLNAEKGDVRLADLIAILQALDLVDHLNLFLPEPPLSPIQLLKLRGKLRKRASGKTEKLNNKSSETLDW</sequence>
<dbReference type="AlphaFoldDB" id="A0A4R0ED44"/>
<evidence type="ECO:0000313" key="3">
    <source>
        <dbReference type="Proteomes" id="UP000291380"/>
    </source>
</evidence>
<comment type="caution">
    <text evidence="2">The sequence shown here is derived from an EMBL/GenBank/DDBJ whole genome shotgun (WGS) entry which is preliminary data.</text>
</comment>
<accession>A0A4R0ED44</accession>
<reference evidence="2 3" key="1">
    <citation type="submission" date="2019-02" db="EMBL/GenBank/DDBJ databases">
        <title>High diversity of culturable Acinetobacter species in natural soil and water ecosystems.</title>
        <authorList>
            <person name="Radolfova-Krizova L."/>
            <person name="Nemec A."/>
        </authorList>
    </citation>
    <scope>NUCLEOTIDE SEQUENCE [LARGE SCALE GENOMIC DNA]</scope>
    <source>
        <strain evidence="2 3">ANC 4281</strain>
    </source>
</reference>
<dbReference type="Gene3D" id="1.10.260.40">
    <property type="entry name" value="lambda repressor-like DNA-binding domains"/>
    <property type="match status" value="1"/>
</dbReference>
<protein>
    <submittedName>
        <fullName evidence="2">XRE family transcriptional regulator</fullName>
    </submittedName>
</protein>
<feature type="domain" description="HTH cro/C1-type" evidence="1">
    <location>
        <begin position="20"/>
        <end position="71"/>
    </location>
</feature>
<dbReference type="SUPFAM" id="SSF47413">
    <property type="entry name" value="lambda repressor-like DNA-binding domains"/>
    <property type="match status" value="1"/>
</dbReference>
<dbReference type="PROSITE" id="PS50943">
    <property type="entry name" value="HTH_CROC1"/>
    <property type="match status" value="1"/>
</dbReference>
<dbReference type="Pfam" id="PF01381">
    <property type="entry name" value="HTH_3"/>
    <property type="match status" value="1"/>
</dbReference>
<dbReference type="CDD" id="cd00093">
    <property type="entry name" value="HTH_XRE"/>
    <property type="match status" value="1"/>
</dbReference>
<organism evidence="2 3">
    <name type="scientific">Acinetobacter terrae</name>
    <dbReference type="NCBI Taxonomy" id="2731247"/>
    <lineage>
        <taxon>Bacteria</taxon>
        <taxon>Pseudomonadati</taxon>
        <taxon>Pseudomonadota</taxon>
        <taxon>Gammaproteobacteria</taxon>
        <taxon>Moraxellales</taxon>
        <taxon>Moraxellaceae</taxon>
        <taxon>Acinetobacter</taxon>
        <taxon>Acinetobacter Taxon 24</taxon>
    </lineage>
</organism>
<name>A0A4R0ED44_9GAMM</name>